<dbReference type="PROSITE" id="PS50067">
    <property type="entry name" value="KINESIN_MOTOR_2"/>
    <property type="match status" value="1"/>
</dbReference>
<evidence type="ECO:0000256" key="2">
    <source>
        <dbReference type="ARBA" id="ARBA00022490"/>
    </source>
</evidence>
<dbReference type="PRINTS" id="PR00380">
    <property type="entry name" value="KINESINHEAVY"/>
</dbReference>
<dbReference type="Gene3D" id="3.40.850.10">
    <property type="entry name" value="Kinesin motor domain"/>
    <property type="match status" value="1"/>
</dbReference>
<evidence type="ECO:0000313" key="11">
    <source>
        <dbReference type="EMBL" id="KOO29098.1"/>
    </source>
</evidence>
<dbReference type="GO" id="GO:0008017">
    <property type="term" value="F:microtubule binding"/>
    <property type="evidence" value="ECO:0007669"/>
    <property type="project" value="InterPro"/>
</dbReference>
<feature type="compositionally biased region" description="Basic and acidic residues" evidence="9">
    <location>
        <begin position="678"/>
        <end position="691"/>
    </location>
</feature>
<evidence type="ECO:0000256" key="3">
    <source>
        <dbReference type="ARBA" id="ARBA00022553"/>
    </source>
</evidence>
<dbReference type="OrthoDB" id="2403182at2759"/>
<feature type="region of interest" description="Disordered" evidence="9">
    <location>
        <begin position="291"/>
        <end position="312"/>
    </location>
</feature>
<proteinExistence type="inferred from homology"/>
<evidence type="ECO:0000256" key="7">
    <source>
        <dbReference type="PROSITE-ProRule" id="PRU00283"/>
    </source>
</evidence>
<evidence type="ECO:0000259" key="10">
    <source>
        <dbReference type="PROSITE" id="PS50067"/>
    </source>
</evidence>
<dbReference type="GO" id="GO:0005634">
    <property type="term" value="C:nucleus"/>
    <property type="evidence" value="ECO:0007669"/>
    <property type="project" value="TreeGrafter"/>
</dbReference>
<evidence type="ECO:0000256" key="8">
    <source>
        <dbReference type="SAM" id="Coils"/>
    </source>
</evidence>
<dbReference type="GO" id="GO:0008574">
    <property type="term" value="F:plus-end-directed microtubule motor activity"/>
    <property type="evidence" value="ECO:0007669"/>
    <property type="project" value="TreeGrafter"/>
</dbReference>
<sequence>MASEAADPPIARKLSFSVVTFSPLQKDESELPAAAAACPPARLKVQVRVRNLPDGEEASEMVLSESSVTMRKVNKTMQGGDSVEETSYSFDRVYPGDTTQAQVYEGAMKPQVHSFLSGQDTLTFGYGTTNAGKTYTIQGSETQRGMLPRALDAIFVALAAHRMRREGEGDEAAAAAAEAAGLPALDDSCTYALRATFLEVYGNDAYDLFAPSTIKDAHGATKRVGLRVKENSGSVFVEGLREVELPDRETALSAIQMGWLQRSQGSNGFNDVSSRSHAVICLTLLATRPGADAPTATRPGADAPTATRPGADAPTATRLCLVDLAGAESNKKKEATDKRLVEAKSINQDLMTLGACLRDLRWNQTHPKAQPKVPPFRDSRITMLFRDYLSGNGQISVIAAVSPRQTDTHGTLETLRFASTASSVKILEKPKPAAPTKQAPLPRVAALGTTLGAAAGAISKIKGEIAAPKLENGAPKPTPVQESISSISSTEEVPLDDAAQSDTAYVLAQQLAQLQQQFVAAQTDRVALEMKIREELHAEMKSHLERQEAAQRARQEAERYDTQVASASKLALVRGATNQRVDTASVQAHTEVLQQTRELKRREAEYAEQLKKMSTQLEKAKAELDATKAELAAISEQSRAELDATKAELKMTLNTARDELEGGGAQDGARGAQDSVEEAAHTGEREREQEE</sequence>
<keyword evidence="12" id="KW-1185">Reference proteome</keyword>
<gene>
    <name evidence="11" type="ORF">Ctob_011904</name>
</gene>
<keyword evidence="4 8" id="KW-0175">Coiled coil</keyword>
<evidence type="ECO:0000256" key="1">
    <source>
        <dbReference type="ARBA" id="ARBA00004186"/>
    </source>
</evidence>
<keyword evidence="3" id="KW-0597">Phosphoprotein</keyword>
<dbReference type="GO" id="GO:0072686">
    <property type="term" value="C:mitotic spindle"/>
    <property type="evidence" value="ECO:0007669"/>
    <property type="project" value="TreeGrafter"/>
</dbReference>
<dbReference type="PANTHER" id="PTHR47970">
    <property type="entry name" value="KINESIN-LIKE PROTEIN KIF11"/>
    <property type="match status" value="1"/>
</dbReference>
<dbReference type="GO" id="GO:0005524">
    <property type="term" value="F:ATP binding"/>
    <property type="evidence" value="ECO:0007669"/>
    <property type="project" value="UniProtKB-UniRule"/>
</dbReference>
<comment type="caution">
    <text evidence="11">The sequence shown here is derived from an EMBL/GenBank/DDBJ whole genome shotgun (WGS) entry which is preliminary data.</text>
</comment>
<dbReference type="GO" id="GO:0051231">
    <property type="term" value="P:spindle elongation"/>
    <property type="evidence" value="ECO:0007669"/>
    <property type="project" value="TreeGrafter"/>
</dbReference>
<dbReference type="AlphaFoldDB" id="A0A0M0JSA3"/>
<dbReference type="GO" id="GO:0090307">
    <property type="term" value="P:mitotic spindle assembly"/>
    <property type="evidence" value="ECO:0007669"/>
    <property type="project" value="TreeGrafter"/>
</dbReference>
<dbReference type="EMBL" id="JWZX01002463">
    <property type="protein sequence ID" value="KOO29098.1"/>
    <property type="molecule type" value="Genomic_DNA"/>
</dbReference>
<comment type="subcellular location">
    <subcellularLocation>
        <location evidence="1">Cytoplasm</location>
        <location evidence="1">Cytoskeleton</location>
        <location evidence="1">Spindle</location>
    </subcellularLocation>
</comment>
<dbReference type="GO" id="GO:0007018">
    <property type="term" value="P:microtubule-based movement"/>
    <property type="evidence" value="ECO:0007669"/>
    <property type="project" value="InterPro"/>
</dbReference>
<feature type="region of interest" description="Disordered" evidence="9">
    <location>
        <begin position="653"/>
        <end position="691"/>
    </location>
</feature>
<comment type="similarity">
    <text evidence="7">Belongs to the TRAFAC class myosin-kinesin ATPase superfamily. Kinesin family.</text>
</comment>
<keyword evidence="5 7" id="KW-0505">Motor protein</keyword>
<feature type="non-terminal residue" evidence="11">
    <location>
        <position position="691"/>
    </location>
</feature>
<accession>A0A0M0JSA3</accession>
<name>A0A0M0JSA3_9EUKA</name>
<feature type="coiled-coil region" evidence="8">
    <location>
        <begin position="511"/>
        <end position="570"/>
    </location>
</feature>
<keyword evidence="7" id="KW-0067">ATP-binding</keyword>
<protein>
    <recommendedName>
        <fullName evidence="10">Kinesin motor domain-containing protein</fullName>
    </recommendedName>
</protein>
<feature type="domain" description="Kinesin motor" evidence="10">
    <location>
        <begin position="44"/>
        <end position="424"/>
    </location>
</feature>
<dbReference type="GO" id="GO:0005876">
    <property type="term" value="C:spindle microtubule"/>
    <property type="evidence" value="ECO:0007669"/>
    <property type="project" value="TreeGrafter"/>
</dbReference>
<organism evidence="11 12">
    <name type="scientific">Chrysochromulina tobinii</name>
    <dbReference type="NCBI Taxonomy" id="1460289"/>
    <lineage>
        <taxon>Eukaryota</taxon>
        <taxon>Haptista</taxon>
        <taxon>Haptophyta</taxon>
        <taxon>Prymnesiophyceae</taxon>
        <taxon>Prymnesiales</taxon>
        <taxon>Chrysochromulinaceae</taxon>
        <taxon>Chrysochromulina</taxon>
    </lineage>
</organism>
<dbReference type="Proteomes" id="UP000037460">
    <property type="component" value="Unassembled WGS sequence"/>
</dbReference>
<evidence type="ECO:0000256" key="6">
    <source>
        <dbReference type="ARBA" id="ARBA00023212"/>
    </source>
</evidence>
<dbReference type="SMART" id="SM00129">
    <property type="entry name" value="KISc"/>
    <property type="match status" value="1"/>
</dbReference>
<dbReference type="InterPro" id="IPR027417">
    <property type="entry name" value="P-loop_NTPase"/>
</dbReference>
<dbReference type="InterPro" id="IPR047149">
    <property type="entry name" value="KIF11-like"/>
</dbReference>
<evidence type="ECO:0000256" key="5">
    <source>
        <dbReference type="ARBA" id="ARBA00023175"/>
    </source>
</evidence>
<evidence type="ECO:0000256" key="9">
    <source>
        <dbReference type="SAM" id="MobiDB-lite"/>
    </source>
</evidence>
<keyword evidence="7" id="KW-0547">Nucleotide-binding</keyword>
<dbReference type="Pfam" id="PF00225">
    <property type="entry name" value="Kinesin"/>
    <property type="match status" value="1"/>
</dbReference>
<evidence type="ECO:0000256" key="4">
    <source>
        <dbReference type="ARBA" id="ARBA00023054"/>
    </source>
</evidence>
<dbReference type="PANTHER" id="PTHR47970:SF29">
    <property type="entry name" value="KINESIN FAMILY MEMBER 20B"/>
    <property type="match status" value="1"/>
</dbReference>
<reference evidence="12" key="1">
    <citation type="journal article" date="2015" name="PLoS Genet.">
        <title>Genome Sequence and Transcriptome Analyses of Chrysochromulina tobin: Metabolic Tools for Enhanced Algal Fitness in the Prominent Order Prymnesiales (Haptophyceae).</title>
        <authorList>
            <person name="Hovde B.T."/>
            <person name="Deodato C.R."/>
            <person name="Hunsperger H.M."/>
            <person name="Ryken S.A."/>
            <person name="Yost W."/>
            <person name="Jha R.K."/>
            <person name="Patterson J."/>
            <person name="Monnat R.J. Jr."/>
            <person name="Barlow S.B."/>
            <person name="Starkenburg S.R."/>
            <person name="Cattolico R.A."/>
        </authorList>
    </citation>
    <scope>NUCLEOTIDE SEQUENCE</scope>
    <source>
        <strain evidence="12">CCMP291</strain>
    </source>
</reference>
<keyword evidence="6" id="KW-0206">Cytoskeleton</keyword>
<dbReference type="InterPro" id="IPR001752">
    <property type="entry name" value="Kinesin_motor_dom"/>
</dbReference>
<feature type="binding site" evidence="7">
    <location>
        <begin position="127"/>
        <end position="134"/>
    </location>
    <ligand>
        <name>ATP</name>
        <dbReference type="ChEBI" id="CHEBI:30616"/>
    </ligand>
</feature>
<evidence type="ECO:0000313" key="12">
    <source>
        <dbReference type="Proteomes" id="UP000037460"/>
    </source>
</evidence>
<dbReference type="InterPro" id="IPR036961">
    <property type="entry name" value="Kinesin_motor_dom_sf"/>
</dbReference>
<dbReference type="SUPFAM" id="SSF52540">
    <property type="entry name" value="P-loop containing nucleoside triphosphate hydrolases"/>
    <property type="match status" value="1"/>
</dbReference>
<keyword evidence="2" id="KW-0963">Cytoplasm</keyword>